<dbReference type="InterPro" id="IPR028081">
    <property type="entry name" value="Leu-bd"/>
</dbReference>
<dbReference type="AlphaFoldDB" id="A0A1C4WQQ9"/>
<feature type="domain" description="Leucine-binding protein" evidence="6">
    <location>
        <begin position="47"/>
        <end position="381"/>
    </location>
</feature>
<evidence type="ECO:0000256" key="3">
    <source>
        <dbReference type="ARBA" id="ARBA00022729"/>
    </source>
</evidence>
<gene>
    <name evidence="7" type="ORF">GA0074695_2675</name>
</gene>
<feature type="chain" id="PRO_5008707135" evidence="5">
    <location>
        <begin position="37"/>
        <end position="393"/>
    </location>
</feature>
<keyword evidence="3 5" id="KW-0732">Signal</keyword>
<accession>A0A1C4WQQ9</accession>
<dbReference type="PRINTS" id="PR00337">
    <property type="entry name" value="LEUILEVALBP"/>
</dbReference>
<dbReference type="GO" id="GO:0006865">
    <property type="term" value="P:amino acid transport"/>
    <property type="evidence" value="ECO:0007669"/>
    <property type="project" value="UniProtKB-KW"/>
</dbReference>
<dbReference type="Pfam" id="PF13458">
    <property type="entry name" value="Peripla_BP_6"/>
    <property type="match status" value="1"/>
</dbReference>
<evidence type="ECO:0000256" key="2">
    <source>
        <dbReference type="ARBA" id="ARBA00022448"/>
    </source>
</evidence>
<evidence type="ECO:0000256" key="4">
    <source>
        <dbReference type="ARBA" id="ARBA00022970"/>
    </source>
</evidence>
<evidence type="ECO:0000256" key="1">
    <source>
        <dbReference type="ARBA" id="ARBA00010062"/>
    </source>
</evidence>
<evidence type="ECO:0000313" key="7">
    <source>
        <dbReference type="EMBL" id="SCE98575.1"/>
    </source>
</evidence>
<dbReference type="CDD" id="cd06342">
    <property type="entry name" value="PBP1_ABC_LIVBP-like"/>
    <property type="match status" value="1"/>
</dbReference>
<keyword evidence="4" id="KW-0029">Amino-acid transport</keyword>
<protein>
    <submittedName>
        <fullName evidence="7">Branched-chain amino acid transport system substrate-binding protein</fullName>
    </submittedName>
</protein>
<proteinExistence type="inferred from homology"/>
<dbReference type="PANTHER" id="PTHR47151">
    <property type="entry name" value="LEU/ILE/VAL-BINDING ABC TRANSPORTER SUBUNIT"/>
    <property type="match status" value="1"/>
</dbReference>
<dbReference type="EMBL" id="LT607411">
    <property type="protein sequence ID" value="SCE98575.1"/>
    <property type="molecule type" value="Genomic_DNA"/>
</dbReference>
<comment type="similarity">
    <text evidence="1">Belongs to the leucine-binding protein family.</text>
</comment>
<dbReference type="PANTHER" id="PTHR47151:SF2">
    <property type="entry name" value="AMINO ACID BINDING PROTEIN"/>
    <property type="match status" value="1"/>
</dbReference>
<reference evidence="8" key="1">
    <citation type="submission" date="2016-06" db="EMBL/GenBank/DDBJ databases">
        <authorList>
            <person name="Varghese N."/>
            <person name="Submissions Spin"/>
        </authorList>
    </citation>
    <scope>NUCLEOTIDE SEQUENCE [LARGE SCALE GENOMIC DNA]</scope>
    <source>
        <strain evidence="8">DSM 43909</strain>
    </source>
</reference>
<evidence type="ECO:0000259" key="6">
    <source>
        <dbReference type="Pfam" id="PF13458"/>
    </source>
</evidence>
<name>A0A1C4WQQ9_MICVI</name>
<organism evidence="7 8">
    <name type="scientific">Micromonospora viridifaciens</name>
    <dbReference type="NCBI Taxonomy" id="1881"/>
    <lineage>
        <taxon>Bacteria</taxon>
        <taxon>Bacillati</taxon>
        <taxon>Actinomycetota</taxon>
        <taxon>Actinomycetes</taxon>
        <taxon>Micromonosporales</taxon>
        <taxon>Micromonosporaceae</taxon>
        <taxon>Micromonospora</taxon>
    </lineage>
</organism>
<dbReference type="InterPro" id="IPR000709">
    <property type="entry name" value="Leu_Ile_Val-bd"/>
</dbReference>
<dbReference type="Gene3D" id="3.40.50.2300">
    <property type="match status" value="2"/>
</dbReference>
<sequence length="393" mass="40745">MWTMTAYLTRRLSRVALVGGAAVAAMVLSACGNGLASGGGGQSDNGPIVLGMLTPLSGSSSAIGPYMKNGAQLAVDEINGKGGVNGRKLQLKVEDEACDAKSATAGANKLVTDGVKISVGGYCSGATLPTLPIFEKAGVPMLIPAANSNELVKQHKKNVFLINGTGVQQSDAALKFMKKEGATKVALMDDNTSYSKDIADTTAKLLTGSPALAGRESVTAGESDYSANVNAILKSQPDFIYWTGYYQEGGLIIRQLRQAGYTGKIMVADGSVDQKLVDIAGPAVAEGVFATMTQTPDTLQGADTWIADYKSKFGADPGPYSTQAYDAVRVAAEAVKQAGSTDGDAVIKALEGIDGFQLFSGPLKFTPDHTLTSGGFQILVVENGKIVLKDTLQ</sequence>
<keyword evidence="8" id="KW-1185">Reference proteome</keyword>
<keyword evidence="2" id="KW-0813">Transport</keyword>
<dbReference type="Proteomes" id="UP000198242">
    <property type="component" value="Chromosome I"/>
</dbReference>
<evidence type="ECO:0000313" key="8">
    <source>
        <dbReference type="Proteomes" id="UP000198242"/>
    </source>
</evidence>
<dbReference type="SUPFAM" id="SSF53822">
    <property type="entry name" value="Periplasmic binding protein-like I"/>
    <property type="match status" value="1"/>
</dbReference>
<feature type="signal peptide" evidence="5">
    <location>
        <begin position="1"/>
        <end position="36"/>
    </location>
</feature>
<dbReference type="InterPro" id="IPR028082">
    <property type="entry name" value="Peripla_BP_I"/>
</dbReference>
<evidence type="ECO:0000256" key="5">
    <source>
        <dbReference type="SAM" id="SignalP"/>
    </source>
</evidence>